<dbReference type="RefSeq" id="WP_345237735.1">
    <property type="nucleotide sequence ID" value="NZ_BAABGZ010000076.1"/>
</dbReference>
<evidence type="ECO:0000313" key="2">
    <source>
        <dbReference type="Proteomes" id="UP001501153"/>
    </source>
</evidence>
<organism evidence="1 2">
    <name type="scientific">Hymenobacter saemangeumensis</name>
    <dbReference type="NCBI Taxonomy" id="1084522"/>
    <lineage>
        <taxon>Bacteria</taxon>
        <taxon>Pseudomonadati</taxon>
        <taxon>Bacteroidota</taxon>
        <taxon>Cytophagia</taxon>
        <taxon>Cytophagales</taxon>
        <taxon>Hymenobacteraceae</taxon>
        <taxon>Hymenobacter</taxon>
    </lineage>
</organism>
<proteinExistence type="predicted"/>
<dbReference type="EMBL" id="BAABGZ010000076">
    <property type="protein sequence ID" value="GAA4366835.1"/>
    <property type="molecule type" value="Genomic_DNA"/>
</dbReference>
<accession>A0ABP8IQY5</accession>
<evidence type="ECO:0000313" key="1">
    <source>
        <dbReference type="EMBL" id="GAA4366835.1"/>
    </source>
</evidence>
<comment type="caution">
    <text evidence="1">The sequence shown here is derived from an EMBL/GenBank/DDBJ whole genome shotgun (WGS) entry which is preliminary data.</text>
</comment>
<keyword evidence="2" id="KW-1185">Reference proteome</keyword>
<protein>
    <submittedName>
        <fullName evidence="1">Uncharacterized protein</fullName>
    </submittedName>
</protein>
<gene>
    <name evidence="1" type="ORF">GCM10023185_38260</name>
</gene>
<sequence length="135" mass="13554">MNNIKFKGLGTKVAGLAAGTVAAGFVQKGISKLGLSGMLSNVAIIAVGALGPDLLGKKNALIGHAGDAVIVKGVNGILTEHFPNLISGVEDDVAGPYDDVAGIYGEEGDYEVGDVDEQGFVSGAEEENVAGINSL</sequence>
<name>A0ABP8IQY5_9BACT</name>
<reference evidence="2" key="1">
    <citation type="journal article" date="2019" name="Int. J. Syst. Evol. Microbiol.">
        <title>The Global Catalogue of Microorganisms (GCM) 10K type strain sequencing project: providing services to taxonomists for standard genome sequencing and annotation.</title>
        <authorList>
            <consortium name="The Broad Institute Genomics Platform"/>
            <consortium name="The Broad Institute Genome Sequencing Center for Infectious Disease"/>
            <person name="Wu L."/>
            <person name="Ma J."/>
        </authorList>
    </citation>
    <scope>NUCLEOTIDE SEQUENCE [LARGE SCALE GENOMIC DNA]</scope>
    <source>
        <strain evidence="2">JCM 17923</strain>
    </source>
</reference>
<dbReference type="Proteomes" id="UP001501153">
    <property type="component" value="Unassembled WGS sequence"/>
</dbReference>